<evidence type="ECO:0000313" key="4">
    <source>
        <dbReference type="EMBL" id="AGA59883.1"/>
    </source>
</evidence>
<dbReference type="HOGENOM" id="CLU_1895196_0_0_9"/>
<dbReference type="RefSeq" id="WP_015256598.1">
    <property type="nucleotide sequence ID" value="NC_019897.1"/>
</dbReference>
<keyword evidence="3" id="KW-0472">Membrane</keyword>
<evidence type="ECO:0000256" key="3">
    <source>
        <dbReference type="SAM" id="Phobius"/>
    </source>
</evidence>
<comment type="subcellular location">
    <subcellularLocation>
        <location evidence="1">Cell surface</location>
    </subcellularLocation>
</comment>
<dbReference type="Pfam" id="PF07963">
    <property type="entry name" value="N_methyl"/>
    <property type="match status" value="1"/>
</dbReference>
<sequence>MKDQRGASLVEVLGASVILGIVVAAFLALSQHMALADRTADLETRALRLAEEKLSYASDQLRNNNGLPANQQEADGFSVVYQIAALGSGTDPVAYNDQSFGPKHLSLQTIVTVSENGKPTPALLTVTVSWGDAP</sequence>
<dbReference type="KEGG" id="tco:Theco_3872"/>
<protein>
    <recommendedName>
        <fullName evidence="6">Prepilin-type N-terminal cleavage/methylation domain-containing protein</fullName>
    </recommendedName>
</protein>
<name>L0EI16_THECK</name>
<evidence type="ECO:0000313" key="5">
    <source>
        <dbReference type="Proteomes" id="UP000010795"/>
    </source>
</evidence>
<dbReference type="AlphaFoldDB" id="L0EI16"/>
<dbReference type="GO" id="GO:0009986">
    <property type="term" value="C:cell surface"/>
    <property type="evidence" value="ECO:0007669"/>
    <property type="project" value="UniProtKB-SubCell"/>
</dbReference>
<keyword evidence="3" id="KW-0812">Transmembrane</keyword>
<evidence type="ECO:0000256" key="2">
    <source>
        <dbReference type="ARBA" id="ARBA00023287"/>
    </source>
</evidence>
<dbReference type="InterPro" id="IPR012902">
    <property type="entry name" value="N_methyl_site"/>
</dbReference>
<feature type="transmembrane region" description="Helical" evidence="3">
    <location>
        <begin position="12"/>
        <end position="29"/>
    </location>
</feature>
<keyword evidence="2" id="KW-0178">Competence</keyword>
<reference evidence="5" key="1">
    <citation type="submission" date="2012-01" db="EMBL/GenBank/DDBJ databases">
        <title>Complete sequence of chromosome of Thermobacillus composti KWC4.</title>
        <authorList>
            <person name="Lucas S."/>
            <person name="Han J."/>
            <person name="Lapidus A."/>
            <person name="Cheng J.-F."/>
            <person name="Goodwin L."/>
            <person name="Pitluck S."/>
            <person name="Peters L."/>
            <person name="Ovchinnikova G."/>
            <person name="Teshima H."/>
            <person name="Detter J.C."/>
            <person name="Han C."/>
            <person name="Tapia R."/>
            <person name="Land M."/>
            <person name="Hauser L."/>
            <person name="Kyrpides N."/>
            <person name="Ivanova N."/>
            <person name="Pagani I."/>
            <person name="Anderson I."/>
            <person name="Woyke T."/>
        </authorList>
    </citation>
    <scope>NUCLEOTIDE SEQUENCE [LARGE SCALE GENOMIC DNA]</scope>
    <source>
        <strain evidence="5">DSM 18247 / JCM 13945 / KWC4</strain>
    </source>
</reference>
<dbReference type="GO" id="GO:0030420">
    <property type="term" value="P:establishment of competence for transformation"/>
    <property type="evidence" value="ECO:0007669"/>
    <property type="project" value="UniProtKB-KW"/>
</dbReference>
<proteinExistence type="predicted"/>
<evidence type="ECO:0000256" key="1">
    <source>
        <dbReference type="ARBA" id="ARBA00004241"/>
    </source>
</evidence>
<keyword evidence="3" id="KW-1133">Transmembrane helix</keyword>
<keyword evidence="5" id="KW-1185">Reference proteome</keyword>
<gene>
    <name evidence="4" type="ordered locus">Theco_3872</name>
</gene>
<dbReference type="OrthoDB" id="6121517at2"/>
<dbReference type="STRING" id="717605.Theco_3872"/>
<evidence type="ECO:0008006" key="6">
    <source>
        <dbReference type="Google" id="ProtNLM"/>
    </source>
</evidence>
<accession>L0EI16</accession>
<organism evidence="4 5">
    <name type="scientific">Thermobacillus composti (strain DSM 18247 / JCM 13945 / KWC4)</name>
    <dbReference type="NCBI Taxonomy" id="717605"/>
    <lineage>
        <taxon>Bacteria</taxon>
        <taxon>Bacillati</taxon>
        <taxon>Bacillota</taxon>
        <taxon>Bacilli</taxon>
        <taxon>Bacillales</taxon>
        <taxon>Paenibacillaceae</taxon>
        <taxon>Thermobacillus</taxon>
    </lineage>
</organism>
<dbReference type="EMBL" id="CP003255">
    <property type="protein sequence ID" value="AGA59883.1"/>
    <property type="molecule type" value="Genomic_DNA"/>
</dbReference>
<dbReference type="Proteomes" id="UP000010795">
    <property type="component" value="Chromosome"/>
</dbReference>